<dbReference type="GO" id="GO:0003676">
    <property type="term" value="F:nucleic acid binding"/>
    <property type="evidence" value="ECO:0007669"/>
    <property type="project" value="InterPro"/>
</dbReference>
<proteinExistence type="predicted"/>
<dbReference type="EMBL" id="MU154580">
    <property type="protein sequence ID" value="KAF9493838.1"/>
    <property type="molecule type" value="Genomic_DNA"/>
</dbReference>
<dbReference type="InterPro" id="IPR012337">
    <property type="entry name" value="RNaseH-like_sf"/>
</dbReference>
<evidence type="ECO:0000313" key="2">
    <source>
        <dbReference type="EMBL" id="KAF9493838.1"/>
    </source>
</evidence>
<dbReference type="GO" id="GO:0008408">
    <property type="term" value="F:3'-5' exonuclease activity"/>
    <property type="evidence" value="ECO:0007669"/>
    <property type="project" value="InterPro"/>
</dbReference>
<protein>
    <recommendedName>
        <fullName evidence="1">3'-5' exonuclease domain-containing protein</fullName>
    </recommendedName>
</protein>
<gene>
    <name evidence="2" type="ORF">BDN71DRAFT_1590801</name>
</gene>
<dbReference type="GO" id="GO:0006139">
    <property type="term" value="P:nucleobase-containing compound metabolic process"/>
    <property type="evidence" value="ECO:0007669"/>
    <property type="project" value="InterPro"/>
</dbReference>
<name>A0A9P6DEZ2_PLEER</name>
<dbReference type="OrthoDB" id="26838at2759"/>
<organism evidence="2 3">
    <name type="scientific">Pleurotus eryngii</name>
    <name type="common">Boletus of the steppes</name>
    <dbReference type="NCBI Taxonomy" id="5323"/>
    <lineage>
        <taxon>Eukaryota</taxon>
        <taxon>Fungi</taxon>
        <taxon>Dikarya</taxon>
        <taxon>Basidiomycota</taxon>
        <taxon>Agaricomycotina</taxon>
        <taxon>Agaricomycetes</taxon>
        <taxon>Agaricomycetidae</taxon>
        <taxon>Agaricales</taxon>
        <taxon>Pleurotineae</taxon>
        <taxon>Pleurotaceae</taxon>
        <taxon>Pleurotus</taxon>
    </lineage>
</organism>
<dbReference type="SUPFAM" id="SSF53098">
    <property type="entry name" value="Ribonuclease H-like"/>
    <property type="match status" value="1"/>
</dbReference>
<comment type="caution">
    <text evidence="2">The sequence shown here is derived from an EMBL/GenBank/DDBJ whole genome shotgun (WGS) entry which is preliminary data.</text>
</comment>
<reference evidence="2" key="1">
    <citation type="submission" date="2020-11" db="EMBL/GenBank/DDBJ databases">
        <authorList>
            <consortium name="DOE Joint Genome Institute"/>
            <person name="Ahrendt S."/>
            <person name="Riley R."/>
            <person name="Andreopoulos W."/>
            <person name="Labutti K."/>
            <person name="Pangilinan J."/>
            <person name="Ruiz-Duenas F.J."/>
            <person name="Barrasa J.M."/>
            <person name="Sanchez-Garcia M."/>
            <person name="Camarero S."/>
            <person name="Miyauchi S."/>
            <person name="Serrano A."/>
            <person name="Linde D."/>
            <person name="Babiker R."/>
            <person name="Drula E."/>
            <person name="Ayuso-Fernandez I."/>
            <person name="Pacheco R."/>
            <person name="Padilla G."/>
            <person name="Ferreira P."/>
            <person name="Barriuso J."/>
            <person name="Kellner H."/>
            <person name="Castanera R."/>
            <person name="Alfaro M."/>
            <person name="Ramirez L."/>
            <person name="Pisabarro A.G."/>
            <person name="Kuo A."/>
            <person name="Tritt A."/>
            <person name="Lipzen A."/>
            <person name="He G."/>
            <person name="Yan M."/>
            <person name="Ng V."/>
            <person name="Cullen D."/>
            <person name="Martin F."/>
            <person name="Rosso M.-N."/>
            <person name="Henrissat B."/>
            <person name="Hibbett D."/>
            <person name="Martinez A.T."/>
            <person name="Grigoriev I.V."/>
        </authorList>
    </citation>
    <scope>NUCLEOTIDE SEQUENCE</scope>
    <source>
        <strain evidence="2">ATCC 90797</strain>
    </source>
</reference>
<accession>A0A9P6DEZ2</accession>
<feature type="domain" description="3'-5' exonuclease" evidence="1">
    <location>
        <begin position="7"/>
        <end position="209"/>
    </location>
</feature>
<evidence type="ECO:0000313" key="3">
    <source>
        <dbReference type="Proteomes" id="UP000807025"/>
    </source>
</evidence>
<dbReference type="Pfam" id="PF01612">
    <property type="entry name" value="DNA_pol_A_exo1"/>
    <property type="match status" value="1"/>
</dbReference>
<dbReference type="PANTHER" id="PTHR46814:SF1">
    <property type="entry name" value="EGALITARIAN, ISOFORM B"/>
    <property type="match status" value="1"/>
</dbReference>
<dbReference type="PANTHER" id="PTHR46814">
    <property type="entry name" value="EGALITARIAN, ISOFORM B"/>
    <property type="match status" value="1"/>
</dbReference>
<dbReference type="Gene3D" id="3.30.420.10">
    <property type="entry name" value="Ribonuclease H-like superfamily/Ribonuclease H"/>
    <property type="match status" value="1"/>
</dbReference>
<dbReference type="Proteomes" id="UP000807025">
    <property type="component" value="Unassembled WGS sequence"/>
</dbReference>
<dbReference type="AlphaFoldDB" id="A0A9P6DEZ2"/>
<dbReference type="InterPro" id="IPR036397">
    <property type="entry name" value="RNaseH_sf"/>
</dbReference>
<sequence length="305" mass="34798">MSSPQYTLVNSKDGLAKAMTHLQEANRVVLDLEGLDLGEVGGALSVIILRPIGSKLPSKTYIVDIMQLPIDDLTPLFDLLRADTPVKVVFDGRKDFCELHYTYDVDLGKTLDMQIAEIRMRVLQGQTPLEQVRLYPIWLRSRAISRPSDYTLVHNIIALDHCAKRLLVSYSDKAKVNHSLWLRRPLDVQFLQYAAHDAYLIELVYGAFERRGTLDRELEETSQRYISIWSDKKPEQSDIYRQHPLLPLNILTYSPPSPLDRRCAGCQRLLPSSCFTSTSLKENLLATIIVNFYQLFLVIVAGEHQ</sequence>
<keyword evidence="3" id="KW-1185">Reference proteome</keyword>
<evidence type="ECO:0000259" key="1">
    <source>
        <dbReference type="Pfam" id="PF01612"/>
    </source>
</evidence>
<dbReference type="InterPro" id="IPR002562">
    <property type="entry name" value="3'-5'_exonuclease_dom"/>
</dbReference>